<evidence type="ECO:0000313" key="1">
    <source>
        <dbReference type="EMBL" id="MBR0652424.1"/>
    </source>
</evidence>
<dbReference type="EMBL" id="JAAEDI010000028">
    <property type="protein sequence ID" value="MBR0652424.1"/>
    <property type="molecule type" value="Genomic_DNA"/>
</dbReference>
<gene>
    <name evidence="1" type="ORF">GXW78_22400</name>
</gene>
<sequence length="120" mass="12728">MTVLLALAAGPGFPRGSPDHRYEIELALDGAGRPDAAAWEADPTPWRARRIAPDTPPSTGDVQFDADNGWSIRFYHATADSPDAPETRFQAGADALRPGSYVSVSEPDGVGYAYRVVGVG</sequence>
<reference evidence="2" key="1">
    <citation type="journal article" date="2021" name="Syst. Appl. Microbiol.">
        <title>Roseomonas hellenica sp. nov., isolated from roots of wild-growing Alkanna tinctoria.</title>
        <authorList>
            <person name="Rat A."/>
            <person name="Naranjo H.D."/>
            <person name="Lebbe L."/>
            <person name="Cnockaert M."/>
            <person name="Krigas N."/>
            <person name="Grigoriadou K."/>
            <person name="Maloupa E."/>
            <person name="Willems A."/>
        </authorList>
    </citation>
    <scope>NUCLEOTIDE SEQUENCE [LARGE SCALE GENOMIC DNA]</scope>
    <source>
        <strain evidence="2">LMG 31159</strain>
    </source>
</reference>
<keyword evidence="2" id="KW-1185">Reference proteome</keyword>
<protein>
    <submittedName>
        <fullName evidence="1">Uncharacterized protein</fullName>
    </submittedName>
</protein>
<evidence type="ECO:0000313" key="2">
    <source>
        <dbReference type="Proteomes" id="UP000698752"/>
    </source>
</evidence>
<proteinExistence type="predicted"/>
<name>A0ABS5EN15_9PROT</name>
<accession>A0ABS5EN15</accession>
<organism evidence="1 2">
    <name type="scientific">Neoroseomonas terrae</name>
    <dbReference type="NCBI Taxonomy" id="424799"/>
    <lineage>
        <taxon>Bacteria</taxon>
        <taxon>Pseudomonadati</taxon>
        <taxon>Pseudomonadota</taxon>
        <taxon>Alphaproteobacteria</taxon>
        <taxon>Acetobacterales</taxon>
        <taxon>Acetobacteraceae</taxon>
        <taxon>Neoroseomonas</taxon>
    </lineage>
</organism>
<dbReference type="RefSeq" id="WP_211871141.1">
    <property type="nucleotide sequence ID" value="NZ_JAAEDI010000028.1"/>
</dbReference>
<dbReference type="Proteomes" id="UP000698752">
    <property type="component" value="Unassembled WGS sequence"/>
</dbReference>
<comment type="caution">
    <text evidence="1">The sequence shown here is derived from an EMBL/GenBank/DDBJ whole genome shotgun (WGS) entry which is preliminary data.</text>
</comment>